<comment type="similarity">
    <text evidence="2 6">Belongs to the glycosyl hydrolase 30 family.</text>
</comment>
<evidence type="ECO:0000313" key="11">
    <source>
        <dbReference type="RefSeq" id="XP_026489083.2"/>
    </source>
</evidence>
<dbReference type="GO" id="GO:0007040">
    <property type="term" value="P:lysosome organization"/>
    <property type="evidence" value="ECO:0007669"/>
    <property type="project" value="UniProtKB-ARBA"/>
</dbReference>
<dbReference type="InterPro" id="IPR017853">
    <property type="entry name" value="GH"/>
</dbReference>
<dbReference type="Pfam" id="PF02055">
    <property type="entry name" value="Glyco_hydro_30"/>
    <property type="match status" value="1"/>
</dbReference>
<reference evidence="11" key="1">
    <citation type="submission" date="2025-08" db="UniProtKB">
        <authorList>
            <consortium name="RefSeq"/>
        </authorList>
    </citation>
    <scope>IDENTIFICATION</scope>
    <source>
        <tissue evidence="11">Whole body</tissue>
    </source>
</reference>
<dbReference type="AlphaFoldDB" id="A0A8B8HW52"/>
<gene>
    <name evidence="11" type="primary">LOC113395649</name>
</gene>
<dbReference type="GO" id="GO:0042391">
    <property type="term" value="P:regulation of membrane potential"/>
    <property type="evidence" value="ECO:0007669"/>
    <property type="project" value="UniProtKB-ARBA"/>
</dbReference>
<dbReference type="PANTHER" id="PTHR11069">
    <property type="entry name" value="GLUCOSYLCERAMIDASE"/>
    <property type="match status" value="1"/>
</dbReference>
<evidence type="ECO:0000313" key="10">
    <source>
        <dbReference type="Proteomes" id="UP001652626"/>
    </source>
</evidence>
<dbReference type="InterPro" id="IPR001139">
    <property type="entry name" value="Glyco_hydro_30"/>
</dbReference>
<dbReference type="GO" id="GO:0016241">
    <property type="term" value="P:regulation of macroautophagy"/>
    <property type="evidence" value="ECO:0007669"/>
    <property type="project" value="UniProtKB-ARBA"/>
</dbReference>
<dbReference type="RefSeq" id="XP_026489083.2">
    <property type="nucleotide sequence ID" value="XM_026633298.2"/>
</dbReference>
<feature type="chain" id="PRO_5046609712" description="Glucosylceramidase" evidence="7">
    <location>
        <begin position="21"/>
        <end position="517"/>
    </location>
</feature>
<dbReference type="GO" id="GO:0006680">
    <property type="term" value="P:glucosylceramide catabolic process"/>
    <property type="evidence" value="ECO:0007669"/>
    <property type="project" value="UniProtKB-ARBA"/>
</dbReference>
<keyword evidence="6" id="KW-0443">Lipid metabolism</keyword>
<dbReference type="GO" id="GO:0004348">
    <property type="term" value="F:glucosylceramidase activity"/>
    <property type="evidence" value="ECO:0007669"/>
    <property type="project" value="UniProtKB-EC"/>
</dbReference>
<feature type="domain" description="Glycosyl hydrolase family 30 TIM-barrel" evidence="8">
    <location>
        <begin position="99"/>
        <end position="446"/>
    </location>
</feature>
<feature type="domain" description="Glycosyl hydrolase family 30 beta sandwich" evidence="9">
    <location>
        <begin position="451"/>
        <end position="512"/>
    </location>
</feature>
<dbReference type="GO" id="GO:0005102">
    <property type="term" value="F:signaling receptor binding"/>
    <property type="evidence" value="ECO:0007669"/>
    <property type="project" value="UniProtKB-ARBA"/>
</dbReference>
<dbReference type="Pfam" id="PF17189">
    <property type="entry name" value="Glyco_hydro_30C"/>
    <property type="match status" value="1"/>
</dbReference>
<proteinExistence type="inferred from homology"/>
<dbReference type="SUPFAM" id="SSF51445">
    <property type="entry name" value="(Trans)glycosidases"/>
    <property type="match status" value="1"/>
</dbReference>
<dbReference type="GO" id="GO:0008202">
    <property type="term" value="P:steroid metabolic process"/>
    <property type="evidence" value="ECO:0007669"/>
    <property type="project" value="UniProtKB-ARBA"/>
</dbReference>
<dbReference type="PANTHER" id="PTHR11069:SF23">
    <property type="entry name" value="LYSOSOMAL ACID GLUCOSYLCERAMIDASE"/>
    <property type="match status" value="1"/>
</dbReference>
<dbReference type="GO" id="GO:0051246">
    <property type="term" value="P:regulation of protein metabolic process"/>
    <property type="evidence" value="ECO:0007669"/>
    <property type="project" value="UniProtKB-ARBA"/>
</dbReference>
<dbReference type="GeneID" id="113395649"/>
<dbReference type="InterPro" id="IPR033452">
    <property type="entry name" value="GH30_C"/>
</dbReference>
<keyword evidence="4 7" id="KW-0732">Signal</keyword>
<dbReference type="EC" id="3.2.1.45" evidence="3 6"/>
<dbReference type="GO" id="GO:0005774">
    <property type="term" value="C:vacuolar membrane"/>
    <property type="evidence" value="ECO:0007669"/>
    <property type="project" value="UniProtKB-ARBA"/>
</dbReference>
<evidence type="ECO:0000259" key="8">
    <source>
        <dbReference type="Pfam" id="PF02055"/>
    </source>
</evidence>
<dbReference type="GO" id="GO:0030163">
    <property type="term" value="P:protein catabolic process"/>
    <property type="evidence" value="ECO:0007669"/>
    <property type="project" value="UniProtKB-ARBA"/>
</dbReference>
<comment type="catalytic activity">
    <reaction evidence="1">
        <text>a beta-D-glucosyl-(1&lt;-&gt;1')-N-acylsphing-4-enine + H2O = an N-acylsphing-4-enine + D-glucose</text>
        <dbReference type="Rhea" id="RHEA:13269"/>
        <dbReference type="ChEBI" id="CHEBI:4167"/>
        <dbReference type="ChEBI" id="CHEBI:15377"/>
        <dbReference type="ChEBI" id="CHEBI:22801"/>
        <dbReference type="ChEBI" id="CHEBI:52639"/>
        <dbReference type="EC" id="3.2.1.45"/>
    </reaction>
    <physiologicalReaction direction="left-to-right" evidence="1">
        <dbReference type="Rhea" id="RHEA:13270"/>
    </physiologicalReaction>
</comment>
<keyword evidence="10" id="KW-1185">Reference proteome</keyword>
<dbReference type="GO" id="GO:0006066">
    <property type="term" value="P:alcohol metabolic process"/>
    <property type="evidence" value="ECO:0007669"/>
    <property type="project" value="UniProtKB-ARBA"/>
</dbReference>
<evidence type="ECO:0000256" key="3">
    <source>
        <dbReference type="ARBA" id="ARBA00012658"/>
    </source>
</evidence>
<keyword evidence="6" id="KW-0326">Glycosidase</keyword>
<protein>
    <recommendedName>
        <fullName evidence="3 6">Glucosylceramidase</fullName>
        <ecNumber evidence="3 6">3.2.1.45</ecNumber>
    </recommendedName>
</protein>
<evidence type="ECO:0000256" key="6">
    <source>
        <dbReference type="RuleBase" id="RU361188"/>
    </source>
</evidence>
<name>A0A8B8HW52_VANTA</name>
<keyword evidence="5 6" id="KW-0378">Hydrolase</keyword>
<keyword evidence="6" id="KW-0746">Sphingolipid metabolism</keyword>
<dbReference type="SUPFAM" id="SSF51011">
    <property type="entry name" value="Glycosyl hydrolase domain"/>
    <property type="match status" value="1"/>
</dbReference>
<evidence type="ECO:0000256" key="1">
    <source>
        <dbReference type="ARBA" id="ARBA00001013"/>
    </source>
</evidence>
<dbReference type="InterPro" id="IPR033453">
    <property type="entry name" value="Glyco_hydro_30_TIM-barrel"/>
</dbReference>
<sequence>MKVFLGLIIFVLTSFTYVLADIPCAERRIENQSVVCVCNTSYCDDITREIPSQSSFVTYTSSKDGLRFKKDGGIWNDSTSESCCSTTLEVFPDIKYQRIEGFGGAVTDSAGINWKSLPSVLQDSFIRSYFSANGLEYNMLRVPIGGCDFSTHAYAYNELPENDTQLSNYTLAPEDILYKIPMIKSIMQVATAPVHIVATTWSPPLWMKTHQTYGGFSRLKRQYYQTYADYHLKFLEKYNQSGIPVWGITTTNEPINGVISLASFNSLGWDMQEMGEWILNNLGPTIRNSAFKDLKILAGDDQRATMPYWFNVMFARYPKALDYVDGMAVHYYTDSIIPAAVFDAITLTHPEKFILATEACEGAFPWQKEKVLLGSWDRAITYIEDILEDLNYNLVGWIDWNLCLNLGGGPNWVGNFVDSPIIVDEDKQEFLKQPMFYVMGHFSKFIPRESIRIKVVEKRQLFTPNLRHVAFVTPKNTIVVIVHNNGQARNIRLKNGGKQATFNLAAYSITTVEFPYE</sequence>
<dbReference type="Proteomes" id="UP001652626">
    <property type="component" value="Chromosome 21"/>
</dbReference>
<dbReference type="GO" id="GO:0016758">
    <property type="term" value="F:hexosyltransferase activity"/>
    <property type="evidence" value="ECO:0007669"/>
    <property type="project" value="UniProtKB-ARBA"/>
</dbReference>
<organism evidence="10 11">
    <name type="scientific">Vanessa tameamea</name>
    <name type="common">Kamehameha butterfly</name>
    <dbReference type="NCBI Taxonomy" id="334116"/>
    <lineage>
        <taxon>Eukaryota</taxon>
        <taxon>Metazoa</taxon>
        <taxon>Ecdysozoa</taxon>
        <taxon>Arthropoda</taxon>
        <taxon>Hexapoda</taxon>
        <taxon>Insecta</taxon>
        <taxon>Pterygota</taxon>
        <taxon>Neoptera</taxon>
        <taxon>Endopterygota</taxon>
        <taxon>Lepidoptera</taxon>
        <taxon>Glossata</taxon>
        <taxon>Ditrysia</taxon>
        <taxon>Papilionoidea</taxon>
        <taxon>Nymphalidae</taxon>
        <taxon>Nymphalinae</taxon>
        <taxon>Vanessa</taxon>
    </lineage>
</organism>
<evidence type="ECO:0000256" key="5">
    <source>
        <dbReference type="ARBA" id="ARBA00022801"/>
    </source>
</evidence>
<feature type="signal peptide" evidence="7">
    <location>
        <begin position="1"/>
        <end position="20"/>
    </location>
</feature>
<evidence type="ECO:0000256" key="7">
    <source>
        <dbReference type="SAM" id="SignalP"/>
    </source>
</evidence>
<accession>A0A8B8HW52</accession>
<dbReference type="GO" id="GO:0006914">
    <property type="term" value="P:autophagy"/>
    <property type="evidence" value="ECO:0007669"/>
    <property type="project" value="UniProtKB-ARBA"/>
</dbReference>
<evidence type="ECO:0000256" key="4">
    <source>
        <dbReference type="ARBA" id="ARBA00022729"/>
    </source>
</evidence>
<dbReference type="PRINTS" id="PR00843">
    <property type="entry name" value="GLHYDRLASE30"/>
</dbReference>
<evidence type="ECO:0000259" key="9">
    <source>
        <dbReference type="Pfam" id="PF17189"/>
    </source>
</evidence>
<evidence type="ECO:0000256" key="2">
    <source>
        <dbReference type="ARBA" id="ARBA00005382"/>
    </source>
</evidence>
<dbReference type="GO" id="GO:0032006">
    <property type="term" value="P:regulation of TOR signaling"/>
    <property type="evidence" value="ECO:0007669"/>
    <property type="project" value="UniProtKB-ARBA"/>
</dbReference>
<dbReference type="Gene3D" id="3.20.20.80">
    <property type="entry name" value="Glycosidases"/>
    <property type="match status" value="1"/>
</dbReference>
<dbReference type="GO" id="GO:0010605">
    <property type="term" value="P:negative regulation of macromolecule metabolic process"/>
    <property type="evidence" value="ECO:0007669"/>
    <property type="project" value="UniProtKB-ARBA"/>
</dbReference>
<dbReference type="GO" id="GO:0005764">
    <property type="term" value="C:lysosome"/>
    <property type="evidence" value="ECO:0007669"/>
    <property type="project" value="UniProtKB-ARBA"/>
</dbReference>